<accession>A0ABY5T4B8</accession>
<dbReference type="SUPFAM" id="SSF159006">
    <property type="entry name" value="YopX-like"/>
    <property type="match status" value="1"/>
</dbReference>
<reference evidence="2" key="1">
    <citation type="submission" date="2022-08" db="EMBL/GenBank/DDBJ databases">
        <title>Genome Sequencing of Bacteroides fragilis Group Isolates with Nanopore Technology.</title>
        <authorList>
            <person name="Tisza M.J."/>
            <person name="Smith D."/>
            <person name="Dekker J.P."/>
        </authorList>
    </citation>
    <scope>NUCLEOTIDE SEQUENCE</scope>
    <source>
        <strain evidence="2">BFG-527</strain>
    </source>
</reference>
<dbReference type="RefSeq" id="WP_258902559.1">
    <property type="nucleotide sequence ID" value="NZ_CP103141.1"/>
</dbReference>
<gene>
    <name evidence="2" type="ORF">NXY30_16815</name>
</gene>
<sequence length="141" mass="16666">MNRTIKFRGKSIYDEKWQYGSLVKIEKDRYAVIPSLNDIEIGKSIGMYEVCLETIGQFTGLYNRNGEEIYEGDIISVNGKYPKIVKYIDEYACFCLANISDLNKKWMYPWQQVSPGWWIDHKREIRVVANIYDHPELIKEE</sequence>
<evidence type="ECO:0000313" key="2">
    <source>
        <dbReference type="EMBL" id="UVQ72728.1"/>
    </source>
</evidence>
<evidence type="ECO:0000313" key="3">
    <source>
        <dbReference type="Proteomes" id="UP001060104"/>
    </source>
</evidence>
<protein>
    <submittedName>
        <fullName evidence="2">YopX family protein</fullName>
    </submittedName>
</protein>
<name>A0ABY5T4B8_9BACE</name>
<keyword evidence="3" id="KW-1185">Reference proteome</keyword>
<dbReference type="InterPro" id="IPR019096">
    <property type="entry name" value="YopX_protein"/>
</dbReference>
<organism evidence="2 3">
    <name type="scientific">Bacteroides faecis</name>
    <dbReference type="NCBI Taxonomy" id="674529"/>
    <lineage>
        <taxon>Bacteria</taxon>
        <taxon>Pseudomonadati</taxon>
        <taxon>Bacteroidota</taxon>
        <taxon>Bacteroidia</taxon>
        <taxon>Bacteroidales</taxon>
        <taxon>Bacteroidaceae</taxon>
        <taxon>Bacteroides</taxon>
    </lineage>
</organism>
<dbReference type="Pfam" id="PF09643">
    <property type="entry name" value="YopX"/>
    <property type="match status" value="1"/>
</dbReference>
<dbReference type="Proteomes" id="UP001060104">
    <property type="component" value="Chromosome"/>
</dbReference>
<dbReference type="EMBL" id="CP103141">
    <property type="protein sequence ID" value="UVQ72728.1"/>
    <property type="molecule type" value="Genomic_DNA"/>
</dbReference>
<proteinExistence type="predicted"/>
<dbReference type="InterPro" id="IPR023385">
    <property type="entry name" value="YopX-like_C"/>
</dbReference>
<dbReference type="Gene3D" id="2.30.30.290">
    <property type="entry name" value="YopX-like domains"/>
    <property type="match status" value="1"/>
</dbReference>
<feature type="domain" description="YopX protein" evidence="1">
    <location>
        <begin position="6"/>
        <end position="139"/>
    </location>
</feature>
<evidence type="ECO:0000259" key="1">
    <source>
        <dbReference type="Pfam" id="PF09643"/>
    </source>
</evidence>